<sequence>MTADTDRTDLHREIERLVEVATGRVVTAADLRAADGALDRAGVNSIGYINLMEGLELRFGAVVDPEADPQYLMSVDSIVSFVRAQKRP</sequence>
<dbReference type="Proteomes" id="UP000326179">
    <property type="component" value="Chromosome"/>
</dbReference>
<evidence type="ECO:0008006" key="3">
    <source>
        <dbReference type="Google" id="ProtNLM"/>
    </source>
</evidence>
<accession>A0A5Q0LNT7</accession>
<organism evidence="1 2">
    <name type="scientific">Streptomyces fagopyri</name>
    <dbReference type="NCBI Taxonomy" id="2662397"/>
    <lineage>
        <taxon>Bacteria</taxon>
        <taxon>Bacillati</taxon>
        <taxon>Actinomycetota</taxon>
        <taxon>Actinomycetes</taxon>
        <taxon>Kitasatosporales</taxon>
        <taxon>Streptomycetaceae</taxon>
        <taxon>Streptomyces</taxon>
    </lineage>
</organism>
<dbReference type="InterPro" id="IPR036736">
    <property type="entry name" value="ACP-like_sf"/>
</dbReference>
<evidence type="ECO:0000313" key="1">
    <source>
        <dbReference type="EMBL" id="QFZ78037.1"/>
    </source>
</evidence>
<proteinExistence type="predicted"/>
<name>A0A5Q0LNT7_9ACTN</name>
<dbReference type="EMBL" id="CP045643">
    <property type="protein sequence ID" value="QFZ78037.1"/>
    <property type="molecule type" value="Genomic_DNA"/>
</dbReference>
<keyword evidence="2" id="KW-1185">Reference proteome</keyword>
<reference evidence="1 2" key="1">
    <citation type="submission" date="2019-10" db="EMBL/GenBank/DDBJ databases">
        <title>A novel species.</title>
        <authorList>
            <person name="Gao J."/>
        </authorList>
    </citation>
    <scope>NUCLEOTIDE SEQUENCE [LARGE SCALE GENOMIC DNA]</scope>
    <source>
        <strain evidence="1 2">QMT-28</strain>
    </source>
</reference>
<evidence type="ECO:0000313" key="2">
    <source>
        <dbReference type="Proteomes" id="UP000326179"/>
    </source>
</evidence>
<dbReference type="AlphaFoldDB" id="A0A5Q0LNT7"/>
<dbReference type="Gene3D" id="1.10.1200.10">
    <property type="entry name" value="ACP-like"/>
    <property type="match status" value="1"/>
</dbReference>
<gene>
    <name evidence="1" type="ORF">GFH48_36355</name>
</gene>
<protein>
    <recommendedName>
        <fullName evidence="3">Acyl carrier protein</fullName>
    </recommendedName>
</protein>
<dbReference type="RefSeq" id="WP_153292217.1">
    <property type="nucleotide sequence ID" value="NZ_CP045643.1"/>
</dbReference>
<dbReference type="KEGG" id="sfy:GFH48_36355"/>